<evidence type="ECO:0000256" key="2">
    <source>
        <dbReference type="ARBA" id="ARBA00018329"/>
    </source>
</evidence>
<keyword evidence="5" id="KW-0238">DNA-binding</keyword>
<dbReference type="PANTHER" id="PTHR33175:SF2">
    <property type="entry name" value="INTEGRATION HOST FACTOR SUBUNIT ALPHA"/>
    <property type="match status" value="1"/>
</dbReference>
<organism evidence="9 10">
    <name type="scientific">Desulfotignum phosphitoxidans DSM 13687</name>
    <dbReference type="NCBI Taxonomy" id="1286635"/>
    <lineage>
        <taxon>Bacteria</taxon>
        <taxon>Pseudomonadati</taxon>
        <taxon>Thermodesulfobacteriota</taxon>
        <taxon>Desulfobacteria</taxon>
        <taxon>Desulfobacterales</taxon>
        <taxon>Desulfobacteraceae</taxon>
        <taxon>Desulfotignum</taxon>
    </lineage>
</organism>
<dbReference type="Proteomes" id="UP000014216">
    <property type="component" value="Unassembled WGS sequence"/>
</dbReference>
<dbReference type="RefSeq" id="WP_006967478.1">
    <property type="nucleotide sequence ID" value="NZ_APJX01000008.1"/>
</dbReference>
<evidence type="ECO:0000256" key="5">
    <source>
        <dbReference type="ARBA" id="ARBA00023125"/>
    </source>
</evidence>
<dbReference type="GO" id="GO:0009893">
    <property type="term" value="P:positive regulation of metabolic process"/>
    <property type="evidence" value="ECO:0007669"/>
    <property type="project" value="UniProtKB-ARBA"/>
</dbReference>
<dbReference type="GO" id="GO:0030527">
    <property type="term" value="F:structural constituent of chromatin"/>
    <property type="evidence" value="ECO:0007669"/>
    <property type="project" value="InterPro"/>
</dbReference>
<dbReference type="OrthoDB" id="9797747at2"/>
<name>S0G3M4_9BACT</name>
<evidence type="ECO:0000256" key="6">
    <source>
        <dbReference type="ARBA" id="ARBA00023163"/>
    </source>
</evidence>
<dbReference type="PANTHER" id="PTHR33175">
    <property type="entry name" value="DNA-BINDING PROTEIN HU"/>
    <property type="match status" value="1"/>
</dbReference>
<dbReference type="GO" id="GO:0003677">
    <property type="term" value="F:DNA binding"/>
    <property type="evidence" value="ECO:0007669"/>
    <property type="project" value="UniProtKB-KW"/>
</dbReference>
<dbReference type="GO" id="GO:0006310">
    <property type="term" value="P:DNA recombination"/>
    <property type="evidence" value="ECO:0007669"/>
    <property type="project" value="UniProtKB-KW"/>
</dbReference>
<evidence type="ECO:0000256" key="4">
    <source>
        <dbReference type="ARBA" id="ARBA00023015"/>
    </source>
</evidence>
<dbReference type="InterPro" id="IPR020816">
    <property type="entry name" value="Histone-like_DNA-bd_CS"/>
</dbReference>
<evidence type="ECO:0000256" key="7">
    <source>
        <dbReference type="ARBA" id="ARBA00023172"/>
    </source>
</evidence>
<dbReference type="PROSITE" id="PS00045">
    <property type="entry name" value="HISTONE_LIKE"/>
    <property type="match status" value="1"/>
</dbReference>
<dbReference type="InterPro" id="IPR010992">
    <property type="entry name" value="IHF-like_DNA-bd_dom_sf"/>
</dbReference>
<dbReference type="Pfam" id="PF00216">
    <property type="entry name" value="Bac_DNA_binding"/>
    <property type="match status" value="1"/>
</dbReference>
<comment type="caution">
    <text evidence="9">The sequence shown here is derived from an EMBL/GenBank/DDBJ whole genome shotgun (WGS) entry which is preliminary data.</text>
</comment>
<protein>
    <recommendedName>
        <fullName evidence="2">Integration host factor subunit alpha</fullName>
    </recommendedName>
</protein>
<dbReference type="InterPro" id="IPR005684">
    <property type="entry name" value="IHF_alpha"/>
</dbReference>
<dbReference type="GO" id="GO:0006355">
    <property type="term" value="P:regulation of DNA-templated transcription"/>
    <property type="evidence" value="ECO:0007669"/>
    <property type="project" value="InterPro"/>
</dbReference>
<dbReference type="PRINTS" id="PR01727">
    <property type="entry name" value="DNABINDINGHU"/>
</dbReference>
<dbReference type="EMBL" id="APJX01000008">
    <property type="protein sequence ID" value="EMS78416.1"/>
    <property type="molecule type" value="Genomic_DNA"/>
</dbReference>
<evidence type="ECO:0000256" key="3">
    <source>
        <dbReference type="ARBA" id="ARBA00022845"/>
    </source>
</evidence>
<dbReference type="CDD" id="cd13835">
    <property type="entry name" value="IHF_A"/>
    <property type="match status" value="1"/>
</dbReference>
<keyword evidence="6" id="KW-0804">Transcription</keyword>
<dbReference type="AlphaFoldDB" id="S0G3M4"/>
<dbReference type="GO" id="GO:0006417">
    <property type="term" value="P:regulation of translation"/>
    <property type="evidence" value="ECO:0007669"/>
    <property type="project" value="UniProtKB-KW"/>
</dbReference>
<keyword evidence="3" id="KW-0810">Translation regulation</keyword>
<keyword evidence="4" id="KW-0805">Transcription regulation</keyword>
<gene>
    <name evidence="9" type="primary">ihfA</name>
    <name evidence="9" type="ORF">Dpo_8c00830</name>
</gene>
<reference evidence="9 10" key="1">
    <citation type="journal article" date="2013" name="Genome Announc.">
        <title>Draft Genome Sequence of Desulfotignum phosphitoxidans DSM 13687 Strain FiPS-3.</title>
        <authorList>
            <person name="Poehlein A."/>
            <person name="Daniel R."/>
            <person name="Simeonova D.D."/>
        </authorList>
    </citation>
    <scope>NUCLEOTIDE SEQUENCE [LARGE SCALE GENOMIC DNA]</scope>
    <source>
        <strain evidence="9 10">DSM 13687</strain>
    </source>
</reference>
<evidence type="ECO:0000256" key="1">
    <source>
        <dbReference type="ARBA" id="ARBA00010529"/>
    </source>
</evidence>
<evidence type="ECO:0000313" key="9">
    <source>
        <dbReference type="EMBL" id="EMS78416.1"/>
    </source>
</evidence>
<dbReference type="Gene3D" id="4.10.520.10">
    <property type="entry name" value="IHF-like DNA-binding proteins"/>
    <property type="match status" value="1"/>
</dbReference>
<evidence type="ECO:0000313" key="10">
    <source>
        <dbReference type="Proteomes" id="UP000014216"/>
    </source>
</evidence>
<keyword evidence="10" id="KW-1185">Reference proteome</keyword>
<comment type="similarity">
    <text evidence="1 8">Belongs to the bacterial histone-like protein family.</text>
</comment>
<proteinExistence type="inferred from homology"/>
<dbReference type="SMART" id="SM00411">
    <property type="entry name" value="BHL"/>
    <property type="match status" value="1"/>
</dbReference>
<sequence length="97" mass="10783">MAITKSDLINEISEQLDISPAEARYELESLLEVMKSTLASGENVMVSGFGRFQVNDKAPRKGRNPATGEDMTLEKRRVVTFKTSGKLRDQINGVTHE</sequence>
<evidence type="ECO:0000256" key="8">
    <source>
        <dbReference type="RuleBase" id="RU003939"/>
    </source>
</evidence>
<dbReference type="InterPro" id="IPR000119">
    <property type="entry name" value="Hist_DNA-bd"/>
</dbReference>
<dbReference type="GO" id="GO:0005829">
    <property type="term" value="C:cytosol"/>
    <property type="evidence" value="ECO:0007669"/>
    <property type="project" value="TreeGrafter"/>
</dbReference>
<dbReference type="SUPFAM" id="SSF47729">
    <property type="entry name" value="IHF-like DNA-binding proteins"/>
    <property type="match status" value="1"/>
</dbReference>
<keyword evidence="7" id="KW-0233">DNA recombination</keyword>
<accession>S0G3M4</accession>